<dbReference type="Gene3D" id="1.25.40.10">
    <property type="entry name" value="Tetratricopeptide repeat domain"/>
    <property type="match status" value="3"/>
</dbReference>
<dbReference type="SMART" id="SM00028">
    <property type="entry name" value="TPR"/>
    <property type="match status" value="10"/>
</dbReference>
<dbReference type="OrthoDB" id="9814129at2"/>
<dbReference type="PROSITE" id="PS50005">
    <property type="entry name" value="TPR"/>
    <property type="match status" value="7"/>
</dbReference>
<evidence type="ECO:0000256" key="3">
    <source>
        <dbReference type="PROSITE-ProRule" id="PRU00339"/>
    </source>
</evidence>
<name>A1AUA2_PELPD</name>
<dbReference type="Pfam" id="PF13424">
    <property type="entry name" value="TPR_12"/>
    <property type="match status" value="1"/>
</dbReference>
<feature type="repeat" description="TPR" evidence="3">
    <location>
        <begin position="161"/>
        <end position="194"/>
    </location>
</feature>
<organism evidence="4 5">
    <name type="scientific">Pelobacter propionicus (strain DSM 2379 / NBRC 103807 / OttBd1)</name>
    <dbReference type="NCBI Taxonomy" id="338966"/>
    <lineage>
        <taxon>Bacteria</taxon>
        <taxon>Pseudomonadati</taxon>
        <taxon>Thermodesulfobacteriota</taxon>
        <taxon>Desulfuromonadia</taxon>
        <taxon>Desulfuromonadales</taxon>
        <taxon>Desulfuromonadaceae</taxon>
        <taxon>Pelobacter</taxon>
    </lineage>
</organism>
<accession>A1AUA2</accession>
<dbReference type="Pfam" id="PF00515">
    <property type="entry name" value="TPR_1"/>
    <property type="match status" value="1"/>
</dbReference>
<dbReference type="RefSeq" id="WP_011737140.1">
    <property type="nucleotide sequence ID" value="NC_008609.1"/>
</dbReference>
<dbReference type="Proteomes" id="UP000006732">
    <property type="component" value="Chromosome"/>
</dbReference>
<proteinExistence type="predicted"/>
<sequence length="1038" mass="117092">MAGSPYEFGRHTDYSYGTVAIGRNSASLEHSLYLNLQENTKRTPERTTMNISLHETSRENESHFSRGLRLHRMGRLQDALACYELALQESFRPDILLNIGALLHDLELHTEALRVYGRVLELAPDSAPTYHNRANTLLALNRCEEAIQDYQRAAELIPDNPEPLVPMGMAFERLLSHDEAMACYDAALRRDPNCAEAHWNRALLHLKLGRYEEGWEEFEWRWKKRGYTTASRDFDVPAWGGESLEQQTILVHAEQAFGDTIQFARYLPLVAERCGRLILEVPLPLCELLRTVSGVSDVLPVGSPLPPCDRHVPLMSLPGVFSTTIKTIPRTVPYLSPPSERIKAWQKLLEPYSTFKAGVVWAGRKTPDPLRSCRLTDIAPLASIRGITFFSLQMDDAASQFASPPPGMTCVDLTVHIHDFADTAAFIAQLDLVITIDTSVAHLSGALGKPTFVLLPYVADWRWMLRRSDSPWYPTMRLFRQSTRGDWREPIQKLVAALEESLTESGRYAHSRDTAVPPGVMESYHRGVALLDRQRFKEAHALLSQAVQESPRWSPPLAALGLCCYHQGSAARAEERFRQAIGYDENNVDAYRCLGLLLNEQERYEEAAFLFATALSLAPNDCDLRRFLGDAHFGLGNYADAAHWYNNALSRRPDDVEVLLNLGAASEVLNRFDVAECSLLRAIELSPGDHRAYLNLGGVFLSQNRLEQAERYFQKALECKPNDPTVRWNLAQVSLIRGNYQKGFEEFETRFDKKGPVRVDLCGLPLWDGSSLSGKTLLVVTEQAFGDALQFCRFLPLLAQQGGRIFLRNSLKPLETLLATLPFLEQMVHPGETVPHCDWAVPMMSIPRLLGTTLETVPRKVPYLFPDSGRCSWWRESLRDDPGFKVGITWKGRSKPDPRRSADTHCFSLLQDIRGVSWYSLQVAERGEQQPTLPTGIPLRDSAHLLKDFSDTAALITQLDLVISIDSAVAHLAGSLGRPTWLLLPFSPDWRWMLERADSPWYPTMRLFRQPSPGTWHAVFSDLASALRQVLTTQQRNC</sequence>
<dbReference type="KEGG" id="ppd:Ppro_3330"/>
<dbReference type="EMBL" id="CP000482">
    <property type="protein sequence ID" value="ABL00923.1"/>
    <property type="molecule type" value="Genomic_DNA"/>
</dbReference>
<feature type="repeat" description="TPR" evidence="3">
    <location>
        <begin position="656"/>
        <end position="689"/>
    </location>
</feature>
<feature type="repeat" description="TPR" evidence="3">
    <location>
        <begin position="588"/>
        <end position="621"/>
    </location>
</feature>
<protein>
    <submittedName>
        <fullName evidence="4">TPR repeat-containing protein</fullName>
    </submittedName>
</protein>
<dbReference type="Pfam" id="PF13432">
    <property type="entry name" value="TPR_16"/>
    <property type="match status" value="3"/>
</dbReference>
<dbReference type="SUPFAM" id="SSF48452">
    <property type="entry name" value="TPR-like"/>
    <property type="match status" value="2"/>
</dbReference>
<keyword evidence="2 3" id="KW-0802">TPR repeat</keyword>
<dbReference type="eggNOG" id="COG0457">
    <property type="taxonomic scope" value="Bacteria"/>
</dbReference>
<feature type="repeat" description="TPR" evidence="3">
    <location>
        <begin position="93"/>
        <end position="126"/>
    </location>
</feature>
<dbReference type="STRING" id="338966.Ppro_3330"/>
<feature type="repeat" description="TPR" evidence="3">
    <location>
        <begin position="622"/>
        <end position="655"/>
    </location>
</feature>
<dbReference type="Gene3D" id="3.40.50.2000">
    <property type="entry name" value="Glycogen Phosphorylase B"/>
    <property type="match status" value="2"/>
</dbReference>
<evidence type="ECO:0000313" key="4">
    <source>
        <dbReference type="EMBL" id="ABL00923.1"/>
    </source>
</evidence>
<dbReference type="eggNOG" id="COG0859">
    <property type="taxonomic scope" value="Bacteria"/>
</dbReference>
<reference evidence="4 5" key="1">
    <citation type="submission" date="2006-10" db="EMBL/GenBank/DDBJ databases">
        <title>Complete sequence of chromosome of Pelobacter propionicus DSM 2379.</title>
        <authorList>
            <consortium name="US DOE Joint Genome Institute"/>
            <person name="Copeland A."/>
            <person name="Lucas S."/>
            <person name="Lapidus A."/>
            <person name="Barry K."/>
            <person name="Detter J.C."/>
            <person name="Glavina del Rio T."/>
            <person name="Hammon N."/>
            <person name="Israni S."/>
            <person name="Dalin E."/>
            <person name="Tice H."/>
            <person name="Pitluck S."/>
            <person name="Saunders E."/>
            <person name="Brettin T."/>
            <person name="Bruce D."/>
            <person name="Han C."/>
            <person name="Tapia R."/>
            <person name="Schmutz J."/>
            <person name="Larimer F."/>
            <person name="Land M."/>
            <person name="Hauser L."/>
            <person name="Kyrpides N."/>
            <person name="Kim E."/>
            <person name="Lovley D."/>
            <person name="Richardson P."/>
        </authorList>
    </citation>
    <scope>NUCLEOTIDE SEQUENCE [LARGE SCALE GENOMIC DNA]</scope>
    <source>
        <strain evidence="5">DSM 2379 / NBRC 103807 / OttBd1</strain>
    </source>
</reference>
<dbReference type="PANTHER" id="PTHR44858">
    <property type="entry name" value="TETRATRICOPEPTIDE REPEAT PROTEIN 6"/>
    <property type="match status" value="1"/>
</dbReference>
<keyword evidence="5" id="KW-1185">Reference proteome</keyword>
<evidence type="ECO:0000313" key="5">
    <source>
        <dbReference type="Proteomes" id="UP000006732"/>
    </source>
</evidence>
<evidence type="ECO:0000256" key="2">
    <source>
        <dbReference type="ARBA" id="ARBA00022803"/>
    </source>
</evidence>
<dbReference type="InterPro" id="IPR050498">
    <property type="entry name" value="Ycf3"/>
</dbReference>
<feature type="repeat" description="TPR" evidence="3">
    <location>
        <begin position="127"/>
        <end position="160"/>
    </location>
</feature>
<dbReference type="PROSITE" id="PS50293">
    <property type="entry name" value="TPR_REGION"/>
    <property type="match status" value="1"/>
</dbReference>
<dbReference type="InterPro" id="IPR019734">
    <property type="entry name" value="TPR_rpt"/>
</dbReference>
<dbReference type="InterPro" id="IPR011990">
    <property type="entry name" value="TPR-like_helical_dom_sf"/>
</dbReference>
<dbReference type="SUPFAM" id="SSF53756">
    <property type="entry name" value="UDP-Glycosyltransferase/glycogen phosphorylase"/>
    <property type="match status" value="2"/>
</dbReference>
<gene>
    <name evidence="4" type="ordered locus">Ppro_3330</name>
</gene>
<dbReference type="PANTHER" id="PTHR44858:SF1">
    <property type="entry name" value="UDP-N-ACETYLGLUCOSAMINE--PEPTIDE N-ACETYLGLUCOSAMINYLTRANSFERASE SPINDLY-RELATED"/>
    <property type="match status" value="1"/>
</dbReference>
<keyword evidence="1" id="KW-0677">Repeat</keyword>
<evidence type="ECO:0000256" key="1">
    <source>
        <dbReference type="ARBA" id="ARBA00022737"/>
    </source>
</evidence>
<dbReference type="AlphaFoldDB" id="A1AUA2"/>
<feature type="repeat" description="TPR" evidence="3">
    <location>
        <begin position="690"/>
        <end position="723"/>
    </location>
</feature>
<dbReference type="HOGENOM" id="CLU_006624_0_0_7"/>